<evidence type="ECO:0000313" key="1">
    <source>
        <dbReference type="EMBL" id="MBK1706481.1"/>
    </source>
</evidence>
<dbReference type="Proteomes" id="UP001296776">
    <property type="component" value="Unassembled WGS sequence"/>
</dbReference>
<reference evidence="1" key="1">
    <citation type="submission" date="2017-08" db="EMBL/GenBank/DDBJ databases">
        <authorList>
            <person name="Imhoff J.F."/>
            <person name="Rahn T."/>
            <person name="Kuenzel S."/>
            <person name="Neulinger S.C."/>
        </authorList>
    </citation>
    <scope>NUCLEOTIDE SEQUENCE</scope>
    <source>
        <strain evidence="1">DSM 11080</strain>
    </source>
</reference>
<comment type="caution">
    <text evidence="1">The sequence shown here is derived from an EMBL/GenBank/DDBJ whole genome shotgun (WGS) entry which is preliminary data.</text>
</comment>
<dbReference type="EMBL" id="NRSJ01000043">
    <property type="protein sequence ID" value="MBK1706481.1"/>
    <property type="molecule type" value="Genomic_DNA"/>
</dbReference>
<evidence type="ECO:0000313" key="2">
    <source>
        <dbReference type="Proteomes" id="UP001296776"/>
    </source>
</evidence>
<reference evidence="1" key="2">
    <citation type="journal article" date="2020" name="Microorganisms">
        <title>Osmotic Adaptation and Compatible Solute Biosynthesis of Phototrophic Bacteria as Revealed from Genome Analyses.</title>
        <authorList>
            <person name="Imhoff J.F."/>
            <person name="Rahn T."/>
            <person name="Kunzel S."/>
            <person name="Keller A."/>
            <person name="Neulinger S.C."/>
        </authorList>
    </citation>
    <scope>NUCLEOTIDE SEQUENCE</scope>
    <source>
        <strain evidence="1">DSM 11080</strain>
    </source>
</reference>
<accession>A0AAJ0U735</accession>
<keyword evidence="2" id="KW-1185">Reference proteome</keyword>
<gene>
    <name evidence="1" type="ORF">CKO40_18480</name>
</gene>
<dbReference type="RefSeq" id="WP_200347936.1">
    <property type="nucleotide sequence ID" value="NZ_NRSJ01000043.1"/>
</dbReference>
<sequence>MHSLAEQAVIEHYTREDHQRWQGDWELIQGIPLAIAPSPGIAHQRVSGRLYAQCVFRPIVTIDSA</sequence>
<protein>
    <submittedName>
        <fullName evidence="1">Uncharacterized protein</fullName>
    </submittedName>
</protein>
<name>A0AAJ0U735_9GAMM</name>
<proteinExistence type="predicted"/>
<dbReference type="AlphaFoldDB" id="A0AAJ0U735"/>
<organism evidence="1 2">
    <name type="scientific">Halochromatium glycolicum</name>
    <dbReference type="NCBI Taxonomy" id="85075"/>
    <lineage>
        <taxon>Bacteria</taxon>
        <taxon>Pseudomonadati</taxon>
        <taxon>Pseudomonadota</taxon>
        <taxon>Gammaproteobacteria</taxon>
        <taxon>Chromatiales</taxon>
        <taxon>Chromatiaceae</taxon>
        <taxon>Halochromatium</taxon>
    </lineage>
</organism>